<evidence type="ECO:0000313" key="1">
    <source>
        <dbReference type="EMBL" id="GIJ62814.1"/>
    </source>
</evidence>
<accession>A0A8J4E641</accession>
<gene>
    <name evidence="1" type="ORF">Vau01_103300</name>
</gene>
<organism evidence="1 2">
    <name type="scientific">Virgisporangium aurantiacum</name>
    <dbReference type="NCBI Taxonomy" id="175570"/>
    <lineage>
        <taxon>Bacteria</taxon>
        <taxon>Bacillati</taxon>
        <taxon>Actinomycetota</taxon>
        <taxon>Actinomycetes</taxon>
        <taxon>Micromonosporales</taxon>
        <taxon>Micromonosporaceae</taxon>
        <taxon>Virgisporangium</taxon>
    </lineage>
</organism>
<proteinExistence type="predicted"/>
<comment type="caution">
    <text evidence="1">The sequence shown here is derived from an EMBL/GenBank/DDBJ whole genome shotgun (WGS) entry which is preliminary data.</text>
</comment>
<protein>
    <submittedName>
        <fullName evidence="1">Uncharacterized protein</fullName>
    </submittedName>
</protein>
<evidence type="ECO:0000313" key="2">
    <source>
        <dbReference type="Proteomes" id="UP000612585"/>
    </source>
</evidence>
<dbReference type="Proteomes" id="UP000612585">
    <property type="component" value="Unassembled WGS sequence"/>
</dbReference>
<sequence length="152" mass="16485">MDELAGYSAEVVERCGTCGGNLRSAISQSAFKGRLVWSIDRWCDNCGHAEVVDGWDDMPDELRSMLIEQCGLVRVRVDRAEANPLRVRLMAVFRVNGVGLVEARDAVARLVGEGVTGTDAEMRLLSERLAAVGVTPHLDLLGRSVDEEAEAG</sequence>
<name>A0A8J4E641_9ACTN</name>
<keyword evidence="2" id="KW-1185">Reference proteome</keyword>
<dbReference type="AlphaFoldDB" id="A0A8J4E641"/>
<dbReference type="EMBL" id="BOPG01000083">
    <property type="protein sequence ID" value="GIJ62814.1"/>
    <property type="molecule type" value="Genomic_DNA"/>
</dbReference>
<reference evidence="1" key="1">
    <citation type="submission" date="2021-01" db="EMBL/GenBank/DDBJ databases">
        <title>Whole genome shotgun sequence of Virgisporangium aurantiacum NBRC 16421.</title>
        <authorList>
            <person name="Komaki H."/>
            <person name="Tamura T."/>
        </authorList>
    </citation>
    <scope>NUCLEOTIDE SEQUENCE</scope>
    <source>
        <strain evidence="1">NBRC 16421</strain>
    </source>
</reference>
<dbReference type="RefSeq" id="WP_204008703.1">
    <property type="nucleotide sequence ID" value="NZ_BOPG01000083.1"/>
</dbReference>